<dbReference type="Pfam" id="PF00535">
    <property type="entry name" value="Glycos_transf_2"/>
    <property type="match status" value="1"/>
</dbReference>
<dbReference type="Proteomes" id="UP000018072">
    <property type="component" value="Unassembled WGS sequence"/>
</dbReference>
<dbReference type="InterPro" id="IPR001173">
    <property type="entry name" value="Glyco_trans_2-like"/>
</dbReference>
<organism evidence="4 5">
    <name type="scientific">Leyella stercorea CAG:629</name>
    <dbReference type="NCBI Taxonomy" id="1263103"/>
    <lineage>
        <taxon>Bacteria</taxon>
        <taxon>Pseudomonadati</taxon>
        <taxon>Bacteroidota</taxon>
        <taxon>Bacteroidia</taxon>
        <taxon>Bacteroidales</taxon>
        <taxon>Prevotellaceae</taxon>
        <taxon>Leyella</taxon>
    </lineage>
</organism>
<dbReference type="RefSeq" id="WP_022430686.1">
    <property type="nucleotide sequence ID" value="NZ_FR899282.1"/>
</dbReference>
<dbReference type="EMBL" id="CBIT010000172">
    <property type="protein sequence ID" value="CDE33294.1"/>
    <property type="molecule type" value="Genomic_DNA"/>
</dbReference>
<evidence type="ECO:0000313" key="5">
    <source>
        <dbReference type="Proteomes" id="UP000018072"/>
    </source>
</evidence>
<evidence type="ECO:0000256" key="2">
    <source>
        <dbReference type="ARBA" id="ARBA00022679"/>
    </source>
</evidence>
<dbReference type="GO" id="GO:0016758">
    <property type="term" value="F:hexosyltransferase activity"/>
    <property type="evidence" value="ECO:0007669"/>
    <property type="project" value="UniProtKB-ARBA"/>
</dbReference>
<dbReference type="PANTHER" id="PTHR22916">
    <property type="entry name" value="GLYCOSYLTRANSFERASE"/>
    <property type="match status" value="1"/>
</dbReference>
<protein>
    <submittedName>
        <fullName evidence="4">Glycosyltransferase</fullName>
    </submittedName>
</protein>
<evidence type="ECO:0000256" key="1">
    <source>
        <dbReference type="ARBA" id="ARBA00022676"/>
    </source>
</evidence>
<comment type="caution">
    <text evidence="4">The sequence shown here is derived from an EMBL/GenBank/DDBJ whole genome shotgun (WGS) entry which is preliminary data.</text>
</comment>
<dbReference type="STRING" id="1263103.BN741_01544"/>
<name>R7H0X7_9BACT</name>
<feature type="domain" description="Glycosyltransferase 2-like" evidence="3">
    <location>
        <begin position="3"/>
        <end position="114"/>
    </location>
</feature>
<dbReference type="PANTHER" id="PTHR22916:SF51">
    <property type="entry name" value="GLYCOSYLTRANSFERASE EPSH-RELATED"/>
    <property type="match status" value="1"/>
</dbReference>
<dbReference type="Gene3D" id="3.90.550.10">
    <property type="entry name" value="Spore Coat Polysaccharide Biosynthesis Protein SpsA, Chain A"/>
    <property type="match status" value="1"/>
</dbReference>
<dbReference type="SUPFAM" id="SSF53448">
    <property type="entry name" value="Nucleotide-diphospho-sugar transferases"/>
    <property type="match status" value="1"/>
</dbReference>
<dbReference type="InterPro" id="IPR029044">
    <property type="entry name" value="Nucleotide-diphossugar_trans"/>
</dbReference>
<proteinExistence type="predicted"/>
<evidence type="ECO:0000259" key="3">
    <source>
        <dbReference type="Pfam" id="PF00535"/>
    </source>
</evidence>
<gene>
    <name evidence="4" type="ORF">BN741_01544</name>
</gene>
<keyword evidence="1" id="KW-0328">Glycosyltransferase</keyword>
<sequence length="353" mass="41189">MISIIVPVYNAQKYIKRCVESIVNQSYQKWELILIDDGSKDDSSLICDEFKQTDSRIHVIHTVNQGASAARNRGLDEAAGDYITFVDADDWVETNHLEVLLNQINSDIDLCINSFIADLYYGPRPYQYKTIKTHDNIESINSFFTLLLQHSQFLWNKLFKSSIIKDNHIRFNTSISLGEDNIFILEYLNYIKGLSSSSICTYHYDQIDENPFSLGRRKRSVDAITYQLKNNCEAILKLYDKYNIELLYEYASDYFYTRIFERIFVPNIDVKCCLADLPVAPLKYFEDLPQLKVESISNSYIRSFWKGLLDGKKLTAKFYLNIYLLKLWLKTKIIKIVVAVKHAFRNAQRNAFL</sequence>
<dbReference type="CDD" id="cd00761">
    <property type="entry name" value="Glyco_tranf_GTA_type"/>
    <property type="match status" value="1"/>
</dbReference>
<keyword evidence="2 4" id="KW-0808">Transferase</keyword>
<dbReference type="AlphaFoldDB" id="R7H0X7"/>
<reference evidence="4" key="1">
    <citation type="submission" date="2012-11" db="EMBL/GenBank/DDBJ databases">
        <title>Dependencies among metagenomic species, viruses, plasmids and units of genetic variation.</title>
        <authorList>
            <person name="Nielsen H.B."/>
            <person name="Almeida M."/>
            <person name="Juncker A.S."/>
            <person name="Rasmussen S."/>
            <person name="Li J."/>
            <person name="Sunagawa S."/>
            <person name="Plichta D."/>
            <person name="Gautier L."/>
            <person name="Le Chatelier E."/>
            <person name="Peletier E."/>
            <person name="Bonde I."/>
            <person name="Nielsen T."/>
            <person name="Manichanh C."/>
            <person name="Arumugam M."/>
            <person name="Batto J."/>
            <person name="Santos M.B.Q.D."/>
            <person name="Blom N."/>
            <person name="Borruel N."/>
            <person name="Burgdorf K.S."/>
            <person name="Boumezbeur F."/>
            <person name="Casellas F."/>
            <person name="Dore J."/>
            <person name="Guarner F."/>
            <person name="Hansen T."/>
            <person name="Hildebrand F."/>
            <person name="Kaas R.S."/>
            <person name="Kennedy S."/>
            <person name="Kristiansen K."/>
            <person name="Kultima J.R."/>
            <person name="Leonard P."/>
            <person name="Levenez F."/>
            <person name="Lund O."/>
            <person name="Moumen B."/>
            <person name="Le Paslier D."/>
            <person name="Pons N."/>
            <person name="Pedersen O."/>
            <person name="Prifti E."/>
            <person name="Qin J."/>
            <person name="Raes J."/>
            <person name="Tap J."/>
            <person name="Tims S."/>
            <person name="Ussery D.W."/>
            <person name="Yamada T."/>
            <person name="MetaHit consortium"/>
            <person name="Renault P."/>
            <person name="Sicheritz-Ponten T."/>
            <person name="Bork P."/>
            <person name="Wang J."/>
            <person name="Brunak S."/>
            <person name="Ehrlich S.D."/>
        </authorList>
    </citation>
    <scope>NUCLEOTIDE SEQUENCE [LARGE SCALE GENOMIC DNA]</scope>
</reference>
<accession>R7H0X7</accession>
<evidence type="ECO:0000313" key="4">
    <source>
        <dbReference type="EMBL" id="CDE33294.1"/>
    </source>
</evidence>